<dbReference type="InterPro" id="IPR008271">
    <property type="entry name" value="Ser/Thr_kinase_AS"/>
</dbReference>
<evidence type="ECO:0000313" key="7">
    <source>
        <dbReference type="Proteomes" id="UP000075502"/>
    </source>
</evidence>
<keyword evidence="1" id="KW-0808">Transferase</keyword>
<dbReference type="Gene3D" id="1.10.510.10">
    <property type="entry name" value="Transferase(Phosphotransferase) domain 1"/>
    <property type="match status" value="1"/>
</dbReference>
<evidence type="ECO:0000256" key="3">
    <source>
        <dbReference type="ARBA" id="ARBA00022777"/>
    </source>
</evidence>
<keyword evidence="3 6" id="KW-0418">Kinase</keyword>
<dbReference type="InterPro" id="IPR011009">
    <property type="entry name" value="Kinase-like_dom_sf"/>
</dbReference>
<proteinExistence type="predicted"/>
<comment type="caution">
    <text evidence="6">The sequence shown here is derived from an EMBL/GenBank/DDBJ whole genome shotgun (WGS) entry which is preliminary data.</text>
</comment>
<keyword evidence="2" id="KW-0547">Nucleotide-binding</keyword>
<dbReference type="SUPFAM" id="SSF56112">
    <property type="entry name" value="Protein kinase-like (PK-like)"/>
    <property type="match status" value="1"/>
</dbReference>
<dbReference type="EMBL" id="JEME01000923">
    <property type="protein sequence ID" value="KYG08664.1"/>
    <property type="molecule type" value="Genomic_DNA"/>
</dbReference>
<accession>A0A150TVI8</accession>
<evidence type="ECO:0000256" key="2">
    <source>
        <dbReference type="ARBA" id="ARBA00022741"/>
    </source>
</evidence>
<name>A0A150TVI8_SORCE</name>
<dbReference type="CDD" id="cd14014">
    <property type="entry name" value="STKc_PknB_like"/>
    <property type="match status" value="1"/>
</dbReference>
<feature type="domain" description="Protein kinase" evidence="5">
    <location>
        <begin position="37"/>
        <end position="303"/>
    </location>
</feature>
<evidence type="ECO:0000313" key="6">
    <source>
        <dbReference type="EMBL" id="KYG08664.1"/>
    </source>
</evidence>
<dbReference type="SMART" id="SM00220">
    <property type="entry name" value="S_TKc"/>
    <property type="match status" value="1"/>
</dbReference>
<gene>
    <name evidence="6" type="ORF">BE21_22385</name>
</gene>
<evidence type="ECO:0000256" key="4">
    <source>
        <dbReference type="ARBA" id="ARBA00022840"/>
    </source>
</evidence>
<evidence type="ECO:0000256" key="1">
    <source>
        <dbReference type="ARBA" id="ARBA00022679"/>
    </source>
</evidence>
<dbReference type="Pfam" id="PF00069">
    <property type="entry name" value="Pkinase"/>
    <property type="match status" value="1"/>
</dbReference>
<protein>
    <submittedName>
        <fullName evidence="6">Protein kinase</fullName>
    </submittedName>
</protein>
<dbReference type="Gene3D" id="3.30.200.20">
    <property type="entry name" value="Phosphorylase Kinase, domain 1"/>
    <property type="match status" value="1"/>
</dbReference>
<dbReference type="PROSITE" id="PS50011">
    <property type="entry name" value="PROTEIN_KINASE_DOM"/>
    <property type="match status" value="1"/>
</dbReference>
<dbReference type="AlphaFoldDB" id="A0A150TVI8"/>
<dbReference type="PROSITE" id="PS00108">
    <property type="entry name" value="PROTEIN_KINASE_ST"/>
    <property type="match status" value="1"/>
</dbReference>
<dbReference type="InterPro" id="IPR000719">
    <property type="entry name" value="Prot_kinase_dom"/>
</dbReference>
<sequence>MTLDGLATRDNETRAFSLEERSFSRGELPCGARAGNYSVVAPIARGGCGAVYEARHLQTGARVAMKVLHGTLAASPKMVKRFLREIEVVRLLNHPGIVDIHDAGELPDGRPFYVMEHLDGLTLDVLLRQEGRLSPERALELLEPVCSALDAAHAAGIIHRDVKGSNIFVSRGAPRAVKLLDFGIAKLMEPEEGASGFTTAGRAPGTLTIMAPEQILGGPLDARVDVYALGVLLHRLLTGKLPFYSPDAAELLRQHLEEPPPRPSRRTPLPPALDAIVLRCLEKQPEHRYPSVKSFLCALREAVGEPTSGRSSTPELETDAVAVYLDLRLRTDADDLDDALAEELGLVLDLAEERLRDAGLTLVSVTGSEILAVRLLSCDACEALRERAAVIAIAAALHEEIAQRSRPDARVHPNLCLHAGRVVVRWMPHPEIIGGDLARVGAWAPAEPVHGLCATEEAIRGVDGLELSAGPGRLALIGEPSAQCSSPAPTLRSRAV</sequence>
<evidence type="ECO:0000259" key="5">
    <source>
        <dbReference type="PROSITE" id="PS50011"/>
    </source>
</evidence>
<reference evidence="6 7" key="1">
    <citation type="submission" date="2014-02" db="EMBL/GenBank/DDBJ databases">
        <title>The small core and large imbalanced accessory genome model reveals a collaborative survival strategy of Sorangium cellulosum strains in nature.</title>
        <authorList>
            <person name="Han K."/>
            <person name="Peng R."/>
            <person name="Blom J."/>
            <person name="Li Y.-Z."/>
        </authorList>
    </citation>
    <scope>NUCLEOTIDE SEQUENCE [LARGE SCALE GENOMIC DNA]</scope>
    <source>
        <strain evidence="6 7">So0007-03</strain>
    </source>
</reference>
<dbReference type="PANTHER" id="PTHR43289:SF6">
    <property type="entry name" value="SERINE_THREONINE-PROTEIN KINASE NEKL-3"/>
    <property type="match status" value="1"/>
</dbReference>
<organism evidence="6 7">
    <name type="scientific">Sorangium cellulosum</name>
    <name type="common">Polyangium cellulosum</name>
    <dbReference type="NCBI Taxonomy" id="56"/>
    <lineage>
        <taxon>Bacteria</taxon>
        <taxon>Pseudomonadati</taxon>
        <taxon>Myxococcota</taxon>
        <taxon>Polyangia</taxon>
        <taxon>Polyangiales</taxon>
        <taxon>Polyangiaceae</taxon>
        <taxon>Sorangium</taxon>
    </lineage>
</organism>
<dbReference type="GO" id="GO:0004674">
    <property type="term" value="F:protein serine/threonine kinase activity"/>
    <property type="evidence" value="ECO:0007669"/>
    <property type="project" value="TreeGrafter"/>
</dbReference>
<dbReference type="GO" id="GO:0005524">
    <property type="term" value="F:ATP binding"/>
    <property type="evidence" value="ECO:0007669"/>
    <property type="project" value="UniProtKB-KW"/>
</dbReference>
<dbReference type="Proteomes" id="UP000075502">
    <property type="component" value="Unassembled WGS sequence"/>
</dbReference>
<dbReference type="PANTHER" id="PTHR43289">
    <property type="entry name" value="MITOGEN-ACTIVATED PROTEIN KINASE KINASE KINASE 20-RELATED"/>
    <property type="match status" value="1"/>
</dbReference>
<keyword evidence="4" id="KW-0067">ATP-binding</keyword>